<keyword evidence="1" id="KW-1133">Transmembrane helix</keyword>
<sequence>MSYSTAIIITILFLVTAITFIFYLFCSHSTTLPPLQPEHNIEIRLNDATLRA</sequence>
<dbReference type="AlphaFoldDB" id="A0A2I0XIC3"/>
<dbReference type="EMBL" id="KZ501864">
    <property type="protein sequence ID" value="PKU87650.1"/>
    <property type="molecule type" value="Genomic_DNA"/>
</dbReference>
<reference evidence="2 3" key="2">
    <citation type="journal article" date="2017" name="Nature">
        <title>The Apostasia genome and the evolution of orchids.</title>
        <authorList>
            <person name="Zhang G.Q."/>
            <person name="Liu K.W."/>
            <person name="Li Z."/>
            <person name="Lohaus R."/>
            <person name="Hsiao Y.Y."/>
            <person name="Niu S.C."/>
            <person name="Wang J.Y."/>
            <person name="Lin Y.C."/>
            <person name="Xu Q."/>
            <person name="Chen L.J."/>
            <person name="Yoshida K."/>
            <person name="Fujiwara S."/>
            <person name="Wang Z.W."/>
            <person name="Zhang Y.Q."/>
            <person name="Mitsuda N."/>
            <person name="Wang M."/>
            <person name="Liu G.H."/>
            <person name="Pecoraro L."/>
            <person name="Huang H.X."/>
            <person name="Xiao X.J."/>
            <person name="Lin M."/>
            <person name="Wu X.Y."/>
            <person name="Wu W.L."/>
            <person name="Chen Y.Y."/>
            <person name="Chang S.B."/>
            <person name="Sakamoto S."/>
            <person name="Ohme-Takagi M."/>
            <person name="Yagi M."/>
            <person name="Zeng S.J."/>
            <person name="Shen C.Y."/>
            <person name="Yeh C.M."/>
            <person name="Luo Y.B."/>
            <person name="Tsai W.C."/>
            <person name="Van de Peer Y."/>
            <person name="Liu Z.J."/>
        </authorList>
    </citation>
    <scope>NUCLEOTIDE SEQUENCE [LARGE SCALE GENOMIC DNA]</scope>
    <source>
        <tissue evidence="2">The whole plant</tissue>
    </source>
</reference>
<evidence type="ECO:0000256" key="1">
    <source>
        <dbReference type="SAM" id="Phobius"/>
    </source>
</evidence>
<evidence type="ECO:0000313" key="2">
    <source>
        <dbReference type="EMBL" id="PKU87650.1"/>
    </source>
</evidence>
<keyword evidence="3" id="KW-1185">Reference proteome</keyword>
<evidence type="ECO:0000313" key="3">
    <source>
        <dbReference type="Proteomes" id="UP000233837"/>
    </source>
</evidence>
<keyword evidence="1" id="KW-0472">Membrane</keyword>
<proteinExistence type="predicted"/>
<dbReference type="Proteomes" id="UP000233837">
    <property type="component" value="Unassembled WGS sequence"/>
</dbReference>
<gene>
    <name evidence="2" type="ORF">MA16_Dca009822</name>
</gene>
<keyword evidence="1" id="KW-0812">Transmembrane</keyword>
<protein>
    <submittedName>
        <fullName evidence="2">Uncharacterized protein</fullName>
    </submittedName>
</protein>
<reference evidence="2 3" key="1">
    <citation type="journal article" date="2016" name="Sci. Rep.">
        <title>The Dendrobium catenatum Lindl. genome sequence provides insights into polysaccharide synthase, floral development and adaptive evolution.</title>
        <authorList>
            <person name="Zhang G.Q."/>
            <person name="Xu Q."/>
            <person name="Bian C."/>
            <person name="Tsai W.C."/>
            <person name="Yeh C.M."/>
            <person name="Liu K.W."/>
            <person name="Yoshida K."/>
            <person name="Zhang L.S."/>
            <person name="Chang S.B."/>
            <person name="Chen F."/>
            <person name="Shi Y."/>
            <person name="Su Y.Y."/>
            <person name="Zhang Y.Q."/>
            <person name="Chen L.J."/>
            <person name="Yin Y."/>
            <person name="Lin M."/>
            <person name="Huang H."/>
            <person name="Deng H."/>
            <person name="Wang Z.W."/>
            <person name="Zhu S.L."/>
            <person name="Zhao X."/>
            <person name="Deng C."/>
            <person name="Niu S.C."/>
            <person name="Huang J."/>
            <person name="Wang M."/>
            <person name="Liu G.H."/>
            <person name="Yang H.J."/>
            <person name="Xiao X.J."/>
            <person name="Hsiao Y.Y."/>
            <person name="Wu W.L."/>
            <person name="Chen Y.Y."/>
            <person name="Mitsuda N."/>
            <person name="Ohme-Takagi M."/>
            <person name="Luo Y.B."/>
            <person name="Van de Peer Y."/>
            <person name="Liu Z.J."/>
        </authorList>
    </citation>
    <scope>NUCLEOTIDE SEQUENCE [LARGE SCALE GENOMIC DNA]</scope>
    <source>
        <tissue evidence="2">The whole plant</tissue>
    </source>
</reference>
<name>A0A2I0XIC3_9ASPA</name>
<accession>A0A2I0XIC3</accession>
<organism evidence="2 3">
    <name type="scientific">Dendrobium catenatum</name>
    <dbReference type="NCBI Taxonomy" id="906689"/>
    <lineage>
        <taxon>Eukaryota</taxon>
        <taxon>Viridiplantae</taxon>
        <taxon>Streptophyta</taxon>
        <taxon>Embryophyta</taxon>
        <taxon>Tracheophyta</taxon>
        <taxon>Spermatophyta</taxon>
        <taxon>Magnoliopsida</taxon>
        <taxon>Liliopsida</taxon>
        <taxon>Asparagales</taxon>
        <taxon>Orchidaceae</taxon>
        <taxon>Epidendroideae</taxon>
        <taxon>Malaxideae</taxon>
        <taxon>Dendrobiinae</taxon>
        <taxon>Dendrobium</taxon>
    </lineage>
</organism>
<feature type="transmembrane region" description="Helical" evidence="1">
    <location>
        <begin position="6"/>
        <end position="26"/>
    </location>
</feature>